<protein>
    <submittedName>
        <fullName evidence="2">Uncharacterized protein</fullName>
    </submittedName>
</protein>
<dbReference type="AlphaFoldDB" id="K0R0G7"/>
<name>K0R0G7_THAOC</name>
<gene>
    <name evidence="2" type="ORF">THAOC_35719</name>
</gene>
<feature type="region of interest" description="Disordered" evidence="1">
    <location>
        <begin position="1"/>
        <end position="68"/>
    </location>
</feature>
<proteinExistence type="predicted"/>
<evidence type="ECO:0000256" key="1">
    <source>
        <dbReference type="SAM" id="MobiDB-lite"/>
    </source>
</evidence>
<accession>K0R0G7</accession>
<comment type="caution">
    <text evidence="2">The sequence shown here is derived from an EMBL/GenBank/DDBJ whole genome shotgun (WGS) entry which is preliminary data.</text>
</comment>
<sequence>MTCWTPTRGRPAPSRPDADPPVARRRHHVQDGRAAPPQRHASVRSWEDQGVRGEGGDVDPSPPVVDNRRPIMTFHRRLYDGNSPCPGSGLHHGDGGGAQHDPAAMRAKLLERHYRRETRLRHLLRSTELPVVGAGQVRREAGCDGRVGRDEAAGVRVIISDTRWA</sequence>
<dbReference type="Proteomes" id="UP000266841">
    <property type="component" value="Unassembled WGS sequence"/>
</dbReference>
<feature type="compositionally biased region" description="Basic and acidic residues" evidence="1">
    <location>
        <begin position="45"/>
        <end position="55"/>
    </location>
</feature>
<dbReference type="EMBL" id="AGNL01048355">
    <property type="protein sequence ID" value="EJK45658.1"/>
    <property type="molecule type" value="Genomic_DNA"/>
</dbReference>
<organism evidence="2 3">
    <name type="scientific">Thalassiosira oceanica</name>
    <name type="common">Marine diatom</name>
    <dbReference type="NCBI Taxonomy" id="159749"/>
    <lineage>
        <taxon>Eukaryota</taxon>
        <taxon>Sar</taxon>
        <taxon>Stramenopiles</taxon>
        <taxon>Ochrophyta</taxon>
        <taxon>Bacillariophyta</taxon>
        <taxon>Coscinodiscophyceae</taxon>
        <taxon>Thalassiosirophycidae</taxon>
        <taxon>Thalassiosirales</taxon>
        <taxon>Thalassiosiraceae</taxon>
        <taxon>Thalassiosira</taxon>
    </lineage>
</organism>
<keyword evidence="3" id="KW-1185">Reference proteome</keyword>
<evidence type="ECO:0000313" key="2">
    <source>
        <dbReference type="EMBL" id="EJK45658.1"/>
    </source>
</evidence>
<evidence type="ECO:0000313" key="3">
    <source>
        <dbReference type="Proteomes" id="UP000266841"/>
    </source>
</evidence>
<reference evidence="2 3" key="1">
    <citation type="journal article" date="2012" name="Genome Biol.">
        <title>Genome and low-iron response of an oceanic diatom adapted to chronic iron limitation.</title>
        <authorList>
            <person name="Lommer M."/>
            <person name="Specht M."/>
            <person name="Roy A.S."/>
            <person name="Kraemer L."/>
            <person name="Andreson R."/>
            <person name="Gutowska M.A."/>
            <person name="Wolf J."/>
            <person name="Bergner S.V."/>
            <person name="Schilhabel M.B."/>
            <person name="Klostermeier U.C."/>
            <person name="Beiko R.G."/>
            <person name="Rosenstiel P."/>
            <person name="Hippler M."/>
            <person name="Laroche J."/>
        </authorList>
    </citation>
    <scope>NUCLEOTIDE SEQUENCE [LARGE SCALE GENOMIC DNA]</scope>
    <source>
        <strain evidence="2 3">CCMP1005</strain>
    </source>
</reference>